<dbReference type="RefSeq" id="WP_314005479.1">
    <property type="nucleotide sequence ID" value="NZ_JASJOT010000058.1"/>
</dbReference>
<dbReference type="PROSITE" id="PS00041">
    <property type="entry name" value="HTH_ARAC_FAMILY_1"/>
    <property type="match status" value="1"/>
</dbReference>
<dbReference type="Gene3D" id="1.10.10.60">
    <property type="entry name" value="Homeodomain-like"/>
    <property type="match status" value="2"/>
</dbReference>
<keyword evidence="1" id="KW-0805">Transcription regulation</keyword>
<feature type="domain" description="HTH araC/xylS-type" evidence="4">
    <location>
        <begin position="220"/>
        <end position="321"/>
    </location>
</feature>
<dbReference type="PROSITE" id="PS01124">
    <property type="entry name" value="HTH_ARAC_FAMILY_2"/>
    <property type="match status" value="1"/>
</dbReference>
<dbReference type="PANTHER" id="PTHR47893:SF1">
    <property type="entry name" value="REGULATORY PROTEIN PCHR"/>
    <property type="match status" value="1"/>
</dbReference>
<dbReference type="Pfam" id="PF12833">
    <property type="entry name" value="HTH_18"/>
    <property type="match status" value="1"/>
</dbReference>
<dbReference type="InterPro" id="IPR018062">
    <property type="entry name" value="HTH_AraC-typ_CS"/>
</dbReference>
<dbReference type="EMBL" id="JASJOT010000058">
    <property type="protein sequence ID" value="MDJ1498753.1"/>
    <property type="molecule type" value="Genomic_DNA"/>
</dbReference>
<dbReference type="Proteomes" id="UP001228581">
    <property type="component" value="Unassembled WGS sequence"/>
</dbReference>
<gene>
    <name evidence="5" type="ORF">QNI19_37825</name>
</gene>
<evidence type="ECO:0000256" key="2">
    <source>
        <dbReference type="ARBA" id="ARBA00023125"/>
    </source>
</evidence>
<accession>A0ABT7CYA2</accession>
<dbReference type="InterPro" id="IPR020449">
    <property type="entry name" value="Tscrpt_reg_AraC-type_HTH"/>
</dbReference>
<dbReference type="PANTHER" id="PTHR47893">
    <property type="entry name" value="REGULATORY PROTEIN PCHR"/>
    <property type="match status" value="1"/>
</dbReference>
<evidence type="ECO:0000313" key="6">
    <source>
        <dbReference type="Proteomes" id="UP001228581"/>
    </source>
</evidence>
<evidence type="ECO:0000256" key="3">
    <source>
        <dbReference type="ARBA" id="ARBA00023163"/>
    </source>
</evidence>
<dbReference type="SUPFAM" id="SSF46689">
    <property type="entry name" value="Homeodomain-like"/>
    <property type="match status" value="2"/>
</dbReference>
<dbReference type="InterPro" id="IPR009057">
    <property type="entry name" value="Homeodomain-like_sf"/>
</dbReference>
<keyword evidence="3" id="KW-0804">Transcription</keyword>
<evidence type="ECO:0000313" key="5">
    <source>
        <dbReference type="EMBL" id="MDJ1498753.1"/>
    </source>
</evidence>
<name>A0ABT7CYA2_9BACT</name>
<sequence length="339" mass="38758">MKTHIHINKNADLIESLSTDFYTIRTKDSVDLPSGLGSGTVKGFYFPSQLNVYIGSHHLHLPWQLETINEQDSTTFCIFASIVSNKITIKKDGEWVDMNHNGPNSILFYSAGSSVEIAFPPNEPFKTLFITFTSETIRAIIDQPEVLKGLTPGSPFLYLSETTPEAVNLIRKLGNIYDENGPSRFEMYITLLNLLRLTLYRTFVSKERYNYSGLLKEDVEKLFSIRRRLIENSHLTLKIATLAEEVGMSESKMIKLFKQVFSYTVYQFAQKAKIIKAKDLLTTRNYNVSEVGYMVGYSNMTHFAKAFKKHYKVNPSEYLKSVLSNRTSTYEIRPTQTIS</sequence>
<dbReference type="InterPro" id="IPR018060">
    <property type="entry name" value="HTH_AraC"/>
</dbReference>
<organism evidence="5 6">
    <name type="scientific">Xanthocytophaga flava</name>
    <dbReference type="NCBI Taxonomy" id="3048013"/>
    <lineage>
        <taxon>Bacteria</taxon>
        <taxon>Pseudomonadati</taxon>
        <taxon>Bacteroidota</taxon>
        <taxon>Cytophagia</taxon>
        <taxon>Cytophagales</taxon>
        <taxon>Rhodocytophagaceae</taxon>
        <taxon>Xanthocytophaga</taxon>
    </lineage>
</organism>
<evidence type="ECO:0000256" key="1">
    <source>
        <dbReference type="ARBA" id="ARBA00023015"/>
    </source>
</evidence>
<reference evidence="5 6" key="1">
    <citation type="submission" date="2023-05" db="EMBL/GenBank/DDBJ databases">
        <authorList>
            <person name="Zhang X."/>
        </authorList>
    </citation>
    <scope>NUCLEOTIDE SEQUENCE [LARGE SCALE GENOMIC DNA]</scope>
    <source>
        <strain evidence="5 6">DM2B3-1</strain>
    </source>
</reference>
<protein>
    <submittedName>
        <fullName evidence="5">AraC family transcriptional regulator</fullName>
    </submittedName>
</protein>
<dbReference type="SMART" id="SM00342">
    <property type="entry name" value="HTH_ARAC"/>
    <property type="match status" value="1"/>
</dbReference>
<proteinExistence type="predicted"/>
<comment type="caution">
    <text evidence="5">The sequence shown here is derived from an EMBL/GenBank/DDBJ whole genome shotgun (WGS) entry which is preliminary data.</text>
</comment>
<dbReference type="PRINTS" id="PR00032">
    <property type="entry name" value="HTHARAC"/>
</dbReference>
<dbReference type="InterPro" id="IPR053142">
    <property type="entry name" value="PchR_regulatory_protein"/>
</dbReference>
<keyword evidence="2" id="KW-0238">DNA-binding</keyword>
<evidence type="ECO:0000259" key="4">
    <source>
        <dbReference type="PROSITE" id="PS01124"/>
    </source>
</evidence>
<keyword evidence="6" id="KW-1185">Reference proteome</keyword>